<reference evidence="2 3" key="1">
    <citation type="journal article" date="2020" name="Int. J. Syst. Evol. Microbiol.">
        <title>Reclassification of Streptomyces castelarensis and Streptomyces sporoclivatus as later heterotypic synonyms of Streptomyces antimycoticus.</title>
        <authorList>
            <person name="Komaki H."/>
            <person name="Tamura T."/>
        </authorList>
    </citation>
    <scope>NUCLEOTIDE SEQUENCE [LARGE SCALE GENOMIC DNA]</scope>
    <source>
        <strain evidence="2 3">NBRC 100767</strain>
    </source>
</reference>
<evidence type="ECO:0000313" key="2">
    <source>
        <dbReference type="EMBL" id="BBJ40391.1"/>
    </source>
</evidence>
<protein>
    <submittedName>
        <fullName evidence="2">Uncharacterized protein</fullName>
    </submittedName>
</protein>
<evidence type="ECO:0000256" key="1">
    <source>
        <dbReference type="SAM" id="Phobius"/>
    </source>
</evidence>
<accession>A0A499UT11</accession>
<sequence length="480" mass="50704">MDESTLAVPEPAPPAPRPHDPLAVALGNASLLGVGYLLLRRRGLAVLAVAVTVVLVSLLISTARPAYEVAMLVWWAAVIVHGWFLARGEAGQDGGRGAVRGQRLVALGITLPVLLAVGLLRFDASRVGESVAEARERGDCATVVSAQDGVWFGHRMADAPLAARGDEIVEDCRRLETAGGQLTTGLTGDTASLEGGFETLASVLAEPGNDKTVEATLTRFLRGLPAKDPCATVAVTDWLRERKRSHDVLDRSAATVRRTAPAALVACGDDLMGHSDWTSAQAHYKRLLDQYPDDGLATKARAGVKKATLSIQLANVRNLLAPGTGAQPAYCSKPAKYSGAKPLRKGVNRALFYGGETYGDDHSDKLPGSWKAAGATDAVLVVCMGEDTFGNSVQTCPYRPRGSGSTTYVTFRKIAVPVKVYELRTGKLVSHRTLQIGGSSCPAVITYYSSGSSGPGPASNRYVSASTSEVRSAFRPLVNR</sequence>
<feature type="transmembrane region" description="Helical" evidence="1">
    <location>
        <begin position="44"/>
        <end position="60"/>
    </location>
</feature>
<dbReference type="EMBL" id="AP019620">
    <property type="protein sequence ID" value="BBJ40391.1"/>
    <property type="molecule type" value="Genomic_DNA"/>
</dbReference>
<dbReference type="Proteomes" id="UP000463951">
    <property type="component" value="Chromosome"/>
</dbReference>
<dbReference type="AlphaFoldDB" id="A0A499UT11"/>
<feature type="transmembrane region" description="Helical" evidence="1">
    <location>
        <begin position="104"/>
        <end position="122"/>
    </location>
</feature>
<organism evidence="2 3">
    <name type="scientific">Streptomyces antimycoticus</name>
    <dbReference type="NCBI Taxonomy" id="68175"/>
    <lineage>
        <taxon>Bacteria</taxon>
        <taxon>Bacillati</taxon>
        <taxon>Actinomycetota</taxon>
        <taxon>Actinomycetes</taxon>
        <taxon>Kitasatosporales</taxon>
        <taxon>Streptomycetaceae</taxon>
        <taxon>Streptomyces</taxon>
        <taxon>Streptomyces violaceusniger group</taxon>
    </lineage>
</organism>
<gene>
    <name evidence="2" type="ORF">SSPO_031090</name>
</gene>
<keyword evidence="1" id="KW-0472">Membrane</keyword>
<keyword evidence="1" id="KW-1133">Transmembrane helix</keyword>
<evidence type="ECO:0000313" key="3">
    <source>
        <dbReference type="Proteomes" id="UP000463951"/>
    </source>
</evidence>
<proteinExistence type="predicted"/>
<name>A0A499UT11_9ACTN</name>
<keyword evidence="1" id="KW-0812">Transmembrane</keyword>
<feature type="transmembrane region" description="Helical" evidence="1">
    <location>
        <begin position="66"/>
        <end position="84"/>
    </location>
</feature>
<feature type="transmembrane region" description="Helical" evidence="1">
    <location>
        <begin position="22"/>
        <end position="39"/>
    </location>
</feature>